<name>A0AAW1R884_9CHLO</name>
<dbReference type="GO" id="GO:0007018">
    <property type="term" value="P:microtubule-based movement"/>
    <property type="evidence" value="ECO:0007669"/>
    <property type="project" value="TreeGrafter"/>
</dbReference>
<proteinExistence type="predicted"/>
<dbReference type="Gene3D" id="1.25.10.10">
    <property type="entry name" value="Leucine-rich Repeat Variant"/>
    <property type="match status" value="1"/>
</dbReference>
<dbReference type="SMART" id="SM01297">
    <property type="entry name" value="KAP"/>
    <property type="match status" value="1"/>
</dbReference>
<evidence type="ECO:0000313" key="2">
    <source>
        <dbReference type="EMBL" id="KAK9829765.1"/>
    </source>
</evidence>
<dbReference type="PANTHER" id="PTHR15605:SF2">
    <property type="entry name" value="KINESIN-ASSOCIATED PROTEIN 3"/>
    <property type="match status" value="1"/>
</dbReference>
<evidence type="ECO:0000313" key="3">
    <source>
        <dbReference type="Proteomes" id="UP001489004"/>
    </source>
</evidence>
<feature type="compositionally biased region" description="Basic and acidic residues" evidence="1">
    <location>
        <begin position="106"/>
        <end position="124"/>
    </location>
</feature>
<dbReference type="PANTHER" id="PTHR15605">
    <property type="entry name" value="KINESIN-ASSOCIATED PROTEINS"/>
    <property type="match status" value="1"/>
</dbReference>
<gene>
    <name evidence="2" type="ORF">WJX72_007765</name>
</gene>
<dbReference type="GO" id="GO:0035869">
    <property type="term" value="C:ciliary transition zone"/>
    <property type="evidence" value="ECO:0007669"/>
    <property type="project" value="TreeGrafter"/>
</dbReference>
<dbReference type="AlphaFoldDB" id="A0AAW1R884"/>
<keyword evidence="3" id="KW-1185">Reference proteome</keyword>
<dbReference type="SUPFAM" id="SSF48371">
    <property type="entry name" value="ARM repeat"/>
    <property type="match status" value="2"/>
</dbReference>
<dbReference type="SMART" id="SM00185">
    <property type="entry name" value="ARM"/>
    <property type="match status" value="4"/>
</dbReference>
<dbReference type="GO" id="GO:0019894">
    <property type="term" value="F:kinesin binding"/>
    <property type="evidence" value="ECO:0007669"/>
    <property type="project" value="InterPro"/>
</dbReference>
<dbReference type="Pfam" id="PF05804">
    <property type="entry name" value="KAP"/>
    <property type="match status" value="2"/>
</dbReference>
<dbReference type="GO" id="GO:0016939">
    <property type="term" value="C:kinesin II complex"/>
    <property type="evidence" value="ECO:0007669"/>
    <property type="project" value="TreeGrafter"/>
</dbReference>
<dbReference type="InterPro" id="IPR011989">
    <property type="entry name" value="ARM-like"/>
</dbReference>
<protein>
    <recommendedName>
        <fullName evidence="4">Kinesin-associated protein 3</fullName>
    </recommendedName>
</protein>
<feature type="region of interest" description="Disordered" evidence="1">
    <location>
        <begin position="92"/>
        <end position="124"/>
    </location>
</feature>
<dbReference type="InterPro" id="IPR000225">
    <property type="entry name" value="Armadillo"/>
</dbReference>
<dbReference type="Proteomes" id="UP001489004">
    <property type="component" value="Unassembled WGS sequence"/>
</dbReference>
<sequence>MAGVVKKKIIPGAIGIDLDELCITVQYVTQEVEVDSDGNNRVLSSQPNQKRVRVRSLTGTADIAQVAQEIVDKCKLIHPSKELLYELRDRQADMHSRQPDMQSYQDRPEDMHSRTEPEAHTHAFDEADRQELWQRNQEHFGGAGASSSGRGLELMEIGVLERLEEYIEDLYDEDMRVKVRAVARIATLFKEAENSEHLLSHETLLPTLARILKEDGRRSMDLCIHVTFIFFSLSNFSGFHPLVCDNQVGAITMDLIDLEVRRMDHWENRTKLAAARQKQDRLLYICFYLLLNLAENPEIERKMAKKTIVGYLVRMLKRSDTELLILAVAFLKKLSIYKENKACTVGDTELLILAVAFLKKLSIYKENKDRMAQSGLVGRLLRHMLGSKTVLQMAVLRLLHNLSFDGGLRDDMVRQGVIAKAVGLLRHNALRTTVLGLLYHLSLEDRHKAIFTYTEVLPLVHDMLLEEDDLRSAPELIALAVNLTQTARNAEVLRVGQRLHELVNRALQTEDELLFKVLCAGQRLHELVNRALQTEDELLFKVLRNISQHDDSALRSRMGPCIDEFVTLMKRPNLAPELFVEVLGCLANLAIPGFDYLEVIQKHDLLTFLLVHTQVDAVEDDILLEAVMFTGTLCVENTAPLLVQAGLVTSLYDLMSLKKEDDEIVLQITVTFQTLLRFEATRAALLTGCPHVVNYLVDLLQDRNEEVAKAADQALDLIMDLSEDSAIHIRKLKFEAHNQDWLDLTMRGALSNPQHEALGPGEVPVGGYSDVDDPYQGMGMYVGEDRVMGFDEYHAAQAQQWGGHYDGAAYASGPYGIA</sequence>
<comment type="caution">
    <text evidence="2">The sequence shown here is derived from an EMBL/GenBank/DDBJ whole genome shotgun (WGS) entry which is preliminary data.</text>
</comment>
<evidence type="ECO:0000256" key="1">
    <source>
        <dbReference type="SAM" id="MobiDB-lite"/>
    </source>
</evidence>
<dbReference type="GO" id="GO:0005930">
    <property type="term" value="C:axoneme"/>
    <property type="evidence" value="ECO:0007669"/>
    <property type="project" value="TreeGrafter"/>
</dbReference>
<reference evidence="2 3" key="1">
    <citation type="journal article" date="2024" name="Nat. Commun.">
        <title>Phylogenomics reveals the evolutionary origins of lichenization in chlorophyte algae.</title>
        <authorList>
            <person name="Puginier C."/>
            <person name="Libourel C."/>
            <person name="Otte J."/>
            <person name="Skaloud P."/>
            <person name="Haon M."/>
            <person name="Grisel S."/>
            <person name="Petersen M."/>
            <person name="Berrin J.G."/>
            <person name="Delaux P.M."/>
            <person name="Dal Grande F."/>
            <person name="Keller J."/>
        </authorList>
    </citation>
    <scope>NUCLEOTIDE SEQUENCE [LARGE SCALE GENOMIC DNA]</scope>
    <source>
        <strain evidence="2 3">SAG 2043</strain>
    </source>
</reference>
<dbReference type="InterPro" id="IPR016024">
    <property type="entry name" value="ARM-type_fold"/>
</dbReference>
<dbReference type="EMBL" id="JALJOR010000001">
    <property type="protein sequence ID" value="KAK9829765.1"/>
    <property type="molecule type" value="Genomic_DNA"/>
</dbReference>
<organism evidence="2 3">
    <name type="scientific">[Myrmecia] bisecta</name>
    <dbReference type="NCBI Taxonomy" id="41462"/>
    <lineage>
        <taxon>Eukaryota</taxon>
        <taxon>Viridiplantae</taxon>
        <taxon>Chlorophyta</taxon>
        <taxon>core chlorophytes</taxon>
        <taxon>Trebouxiophyceae</taxon>
        <taxon>Trebouxiales</taxon>
        <taxon>Trebouxiaceae</taxon>
        <taxon>Myrmecia</taxon>
    </lineage>
</organism>
<dbReference type="InterPro" id="IPR008658">
    <property type="entry name" value="KAP3"/>
</dbReference>
<dbReference type="GO" id="GO:0044782">
    <property type="term" value="P:cilium organization"/>
    <property type="evidence" value="ECO:0007669"/>
    <property type="project" value="TreeGrafter"/>
</dbReference>
<accession>A0AAW1R884</accession>
<evidence type="ECO:0008006" key="4">
    <source>
        <dbReference type="Google" id="ProtNLM"/>
    </source>
</evidence>